<dbReference type="GO" id="GO:0008643">
    <property type="term" value="P:carbohydrate transport"/>
    <property type="evidence" value="ECO:0007669"/>
    <property type="project" value="InterPro"/>
</dbReference>
<comment type="caution">
    <text evidence="3">The sequence shown here is derived from an EMBL/GenBank/DDBJ whole genome shotgun (WGS) entry which is preliminary data.</text>
</comment>
<dbReference type="InterPro" id="IPR007049">
    <property type="entry name" value="Carb-sel_porin_OprB"/>
</dbReference>
<evidence type="ECO:0000313" key="4">
    <source>
        <dbReference type="Proteomes" id="UP000269115"/>
    </source>
</evidence>
<dbReference type="PANTHER" id="PTHR37944">
    <property type="entry name" value="PORIN B"/>
    <property type="match status" value="1"/>
</dbReference>
<reference evidence="3 4" key="1">
    <citation type="submission" date="2018-11" db="EMBL/GenBank/DDBJ databases">
        <title>Genomic analyses of the natural microbiome of Caenorhabditis elegans.</title>
        <authorList>
            <person name="Samuel B."/>
        </authorList>
    </citation>
    <scope>NUCLEOTIDE SEQUENCE [LARGE SCALE GENOMIC DNA]</scope>
    <source>
        <strain evidence="3 4">BIGb0473</strain>
    </source>
</reference>
<keyword evidence="2" id="KW-0732">Signal</keyword>
<feature type="signal peptide" evidence="2">
    <location>
        <begin position="1"/>
        <end position="24"/>
    </location>
</feature>
<dbReference type="EMBL" id="RJUR01000002">
    <property type="protein sequence ID" value="ROQ55857.1"/>
    <property type="molecule type" value="Genomic_DNA"/>
</dbReference>
<evidence type="ECO:0000256" key="2">
    <source>
        <dbReference type="RuleBase" id="RU363072"/>
    </source>
</evidence>
<dbReference type="AlphaFoldDB" id="A0A9X8EL78"/>
<evidence type="ECO:0000313" key="3">
    <source>
        <dbReference type="EMBL" id="ROQ55857.1"/>
    </source>
</evidence>
<dbReference type="Gene3D" id="2.40.160.180">
    <property type="entry name" value="Carbohydrate-selective porin OprB"/>
    <property type="match status" value="1"/>
</dbReference>
<gene>
    <name evidence="3" type="ORF">EDF85_0313</name>
</gene>
<organism evidence="3 4">
    <name type="scientific">Pseudomonas putida</name>
    <name type="common">Arthrobacter siderocapsulatus</name>
    <dbReference type="NCBI Taxonomy" id="303"/>
    <lineage>
        <taxon>Bacteria</taxon>
        <taxon>Pseudomonadati</taxon>
        <taxon>Pseudomonadota</taxon>
        <taxon>Gammaproteobacteria</taxon>
        <taxon>Pseudomonadales</taxon>
        <taxon>Pseudomonadaceae</taxon>
        <taxon>Pseudomonas</taxon>
    </lineage>
</organism>
<sequence>MSLFSRFPFSPLAFAVGLSSSLLACAVQADAFDTLVDSPTLTGDWGGSRSRLEASGVKLTGEYVSETMGLVSGGLKHGARYAQQVRLGATFDLETLLDEADAGTVQLTINDRRGNSASQDLVGNRLPVQEIYGGLYTRLSELSYARSLFTDDLNVKLGWMAMGNDFGGMGILTNFVNAGFCAHPLSMSGGSGWGNYPTAHWGMELKYRISPEWTVQTAWFNVNPETNSASSKAFDLTSSGTTGAILPVELIYNNLATYDGQYKFGWYYDTSDTARIGQPDSKAAGRHGAYVLVDQMVWRSDSTRGRNVRLFAQATDTDTATSPFSHWYAAGAVLSRPFASREHDNVGLAYGRAVFNSRSRDVHIANLERGGDLAQAQSVSNLDMGEQLVELSYTAQVTRWLTVRPSVQYVMEPGAFSGKDTQDALLAGVQVKVQF</sequence>
<dbReference type="PROSITE" id="PS51257">
    <property type="entry name" value="PROKAR_LIPOPROTEIN"/>
    <property type="match status" value="1"/>
</dbReference>
<comment type="similarity">
    <text evidence="1 2">Belongs to the OprB family.</text>
</comment>
<name>A0A9X8EL78_PSEPU</name>
<dbReference type="Pfam" id="PF04966">
    <property type="entry name" value="OprB"/>
    <property type="match status" value="1"/>
</dbReference>
<dbReference type="Proteomes" id="UP000269115">
    <property type="component" value="Unassembled WGS sequence"/>
</dbReference>
<dbReference type="GO" id="GO:0015288">
    <property type="term" value="F:porin activity"/>
    <property type="evidence" value="ECO:0007669"/>
    <property type="project" value="InterPro"/>
</dbReference>
<proteinExistence type="inferred from homology"/>
<dbReference type="PANTHER" id="PTHR37944:SF1">
    <property type="entry name" value="PORIN B"/>
    <property type="match status" value="1"/>
</dbReference>
<protein>
    <submittedName>
        <fullName evidence="3">OprB family porin</fullName>
    </submittedName>
</protein>
<dbReference type="InterPro" id="IPR038673">
    <property type="entry name" value="OprB_sf"/>
</dbReference>
<dbReference type="InterPro" id="IPR052932">
    <property type="entry name" value="OprB_Porin"/>
</dbReference>
<evidence type="ECO:0000256" key="1">
    <source>
        <dbReference type="ARBA" id="ARBA00008769"/>
    </source>
</evidence>
<feature type="chain" id="PRO_5041015981" evidence="2">
    <location>
        <begin position="25"/>
        <end position="435"/>
    </location>
</feature>
<accession>A0A9X8EL78</accession>
<dbReference type="RefSeq" id="WP_123752288.1">
    <property type="nucleotide sequence ID" value="NZ_RJUR01000002.1"/>
</dbReference>
<dbReference type="GO" id="GO:0016020">
    <property type="term" value="C:membrane"/>
    <property type="evidence" value="ECO:0007669"/>
    <property type="project" value="InterPro"/>
</dbReference>